<dbReference type="Proteomes" id="UP000275368">
    <property type="component" value="Chromosome"/>
</dbReference>
<reference evidence="2 3" key="1">
    <citation type="submission" date="2018-11" db="EMBL/GenBank/DDBJ databases">
        <title>Complete genome sequence of Paenibacillus baekrokdamisoli strain KCTC 33723.</title>
        <authorList>
            <person name="Kang S.W."/>
            <person name="Lee K.C."/>
            <person name="Kim K.K."/>
            <person name="Kim J.S."/>
            <person name="Kim D.S."/>
            <person name="Ko S.H."/>
            <person name="Yang S.H."/>
            <person name="Lee J.S."/>
        </authorList>
    </citation>
    <scope>NUCLEOTIDE SEQUENCE [LARGE SCALE GENOMIC DNA]</scope>
    <source>
        <strain evidence="2 3">KCTC 33723</strain>
    </source>
</reference>
<evidence type="ECO:0000313" key="3">
    <source>
        <dbReference type="Proteomes" id="UP000275368"/>
    </source>
</evidence>
<name>A0A3G9ITN9_9BACL</name>
<organism evidence="2 3">
    <name type="scientific">Paenibacillus baekrokdamisoli</name>
    <dbReference type="NCBI Taxonomy" id="1712516"/>
    <lineage>
        <taxon>Bacteria</taxon>
        <taxon>Bacillati</taxon>
        <taxon>Bacillota</taxon>
        <taxon>Bacilli</taxon>
        <taxon>Bacillales</taxon>
        <taxon>Paenibacillaceae</taxon>
        <taxon>Paenibacillus</taxon>
    </lineage>
</organism>
<dbReference type="Pfam" id="PF07833">
    <property type="entry name" value="Cu_amine_oxidN1"/>
    <property type="match status" value="1"/>
</dbReference>
<dbReference type="InterPro" id="IPR012854">
    <property type="entry name" value="Cu_amine_oxidase-like_N"/>
</dbReference>
<evidence type="ECO:0000313" key="2">
    <source>
        <dbReference type="EMBL" id="BBH22237.1"/>
    </source>
</evidence>
<feature type="domain" description="Copper amine oxidase-like N-terminal" evidence="1">
    <location>
        <begin position="385"/>
        <end position="475"/>
    </location>
</feature>
<dbReference type="Gene3D" id="3.30.1450.10">
    <property type="match status" value="1"/>
</dbReference>
<dbReference type="Gene3D" id="3.30.457.10">
    <property type="entry name" value="Copper amine oxidase-like, N-terminal domain"/>
    <property type="match status" value="1"/>
</dbReference>
<accession>A0A3G9ITN9</accession>
<dbReference type="InterPro" id="IPR036582">
    <property type="entry name" value="Mao_N_sf"/>
</dbReference>
<keyword evidence="3" id="KW-1185">Reference proteome</keyword>
<dbReference type="InterPro" id="IPR009091">
    <property type="entry name" value="RCC1/BLIP-II"/>
</dbReference>
<proteinExistence type="predicted"/>
<dbReference type="RefSeq" id="WP_164522852.1">
    <property type="nucleotide sequence ID" value="NZ_AP019308.1"/>
</dbReference>
<dbReference type="EMBL" id="AP019308">
    <property type="protein sequence ID" value="BBH22237.1"/>
    <property type="molecule type" value="Genomic_DNA"/>
</dbReference>
<evidence type="ECO:0000259" key="1">
    <source>
        <dbReference type="Pfam" id="PF07833"/>
    </source>
</evidence>
<dbReference type="SUPFAM" id="SSF55383">
    <property type="entry name" value="Copper amine oxidase, domain N"/>
    <property type="match status" value="1"/>
</dbReference>
<dbReference type="AlphaFoldDB" id="A0A3G9ITN9"/>
<dbReference type="InterPro" id="IPR037873">
    <property type="entry name" value="BamE-like"/>
</dbReference>
<dbReference type="KEGG" id="pbk:Back11_35820"/>
<protein>
    <recommendedName>
        <fullName evidence="1">Copper amine oxidase-like N-terminal domain-containing protein</fullName>
    </recommendedName>
</protein>
<dbReference type="SUPFAM" id="SSF50985">
    <property type="entry name" value="RCC1/BLIP-II"/>
    <property type="match status" value="1"/>
</dbReference>
<gene>
    <name evidence="2" type="ORF">Back11_35820</name>
</gene>
<dbReference type="Gene3D" id="2.130.10.30">
    <property type="entry name" value="Regulator of chromosome condensation 1/beta-lactamase-inhibitor protein II"/>
    <property type="match status" value="1"/>
</dbReference>
<sequence>MKRIISSLAALCIVFAITGALSAPASAAAAAPKIVDRIGNNSILMDDGSLWIRNAKGDQHKFLNLIAIEGSDYEGLGLTRDGKVVSWSYKEEPGLIPGASNVVQITDSLWLKADGTVWGRSGQIESLDHIKRIGNGTYRITALSQNGDLMYKYNSDTRIIAQVADPSAIVKMEGSYSQHALLDSSGKVIIYDTLHMNFDINKPIPETVAEDAIDIVYIPSGNLLVLRKDGTVWATSGEEQDYTLFPVDGMNQVSQFAAGSDDNFFYTKRIDGTWMGYSDEKTKPSNAPSLQSVALTLSTLRPNVGDKVNVVAITENYSEDFKLQVPFNQANLVIQKPHLLKKQSDGTLLALGVGESNVTVISGGVSKTVTVSSSLKAPLSNAKQVNGTLFIPIKSVFQAIGGTVNFTPATKSFAIQVGQTSIVLKNGDANAIVNGKVLKMKAAPRLENGETLFPAAFLVDTLGAKLQWDSKWQTLNLFFGQAKMTIRSDKTAVMEKRAAVGNLTAFIGKTYWVNHFQGWDRFMKVTVVDIEPDYKGEFVIVFKTASNKIIRSSSVGKSYMEDVLPDSYFFLSYDPYKKYNWSSSVWQTIKAEKIAVGMTKEQVLLSWGKPDSTTSASSSGISVDVWEYSSYNYVAFTNGKVSQIYRY</sequence>